<feature type="region of interest" description="Disordered" evidence="1">
    <location>
        <begin position="194"/>
        <end position="213"/>
    </location>
</feature>
<comment type="caution">
    <text evidence="2">The sequence shown here is derived from an EMBL/GenBank/DDBJ whole genome shotgun (WGS) entry which is preliminary data.</text>
</comment>
<reference evidence="2 3" key="1">
    <citation type="submission" date="2016-02" db="EMBL/GenBank/DDBJ databases">
        <title>Genome analysis of coral dinoflagellate symbionts highlights evolutionary adaptations to a symbiotic lifestyle.</title>
        <authorList>
            <person name="Aranda M."/>
            <person name="Li Y."/>
            <person name="Liew Y.J."/>
            <person name="Baumgarten S."/>
            <person name="Simakov O."/>
            <person name="Wilson M."/>
            <person name="Piel J."/>
            <person name="Ashoor H."/>
            <person name="Bougouffa S."/>
            <person name="Bajic V.B."/>
            <person name="Ryu T."/>
            <person name="Ravasi T."/>
            <person name="Bayer T."/>
            <person name="Micklem G."/>
            <person name="Kim H."/>
            <person name="Bhak J."/>
            <person name="Lajeunesse T.C."/>
            <person name="Voolstra C.R."/>
        </authorList>
    </citation>
    <scope>NUCLEOTIDE SEQUENCE [LARGE SCALE GENOMIC DNA]</scope>
    <source>
        <strain evidence="2 3">CCMP2467</strain>
    </source>
</reference>
<dbReference type="Proteomes" id="UP000186817">
    <property type="component" value="Unassembled WGS sequence"/>
</dbReference>
<name>A0A1Q9DPU8_SYMMI</name>
<evidence type="ECO:0000313" key="3">
    <source>
        <dbReference type="Proteomes" id="UP000186817"/>
    </source>
</evidence>
<feature type="region of interest" description="Disordered" evidence="1">
    <location>
        <begin position="65"/>
        <end position="100"/>
    </location>
</feature>
<dbReference type="EMBL" id="LSRX01000443">
    <property type="protein sequence ID" value="OLP97192.1"/>
    <property type="molecule type" value="Genomic_DNA"/>
</dbReference>
<evidence type="ECO:0000313" key="2">
    <source>
        <dbReference type="EMBL" id="OLP97192.1"/>
    </source>
</evidence>
<dbReference type="AlphaFoldDB" id="A0A1Q9DPU8"/>
<accession>A0A1Q9DPU8</accession>
<gene>
    <name evidence="2" type="ORF">AK812_SmicGene20546</name>
</gene>
<protein>
    <submittedName>
        <fullName evidence="2">Uncharacterized protein</fullName>
    </submittedName>
</protein>
<organism evidence="2 3">
    <name type="scientific">Symbiodinium microadriaticum</name>
    <name type="common">Dinoflagellate</name>
    <name type="synonym">Zooxanthella microadriatica</name>
    <dbReference type="NCBI Taxonomy" id="2951"/>
    <lineage>
        <taxon>Eukaryota</taxon>
        <taxon>Sar</taxon>
        <taxon>Alveolata</taxon>
        <taxon>Dinophyceae</taxon>
        <taxon>Suessiales</taxon>
        <taxon>Symbiodiniaceae</taxon>
        <taxon>Symbiodinium</taxon>
    </lineage>
</organism>
<proteinExistence type="predicted"/>
<sequence>MVLNSVFAIELQCQTSSSQLTWSSGTWTSISRPWRKWARWAKVAAPRELQGEQQISQLREQKKRKLKEERGEAEREAEKERKFRVQPEEGDVERDCLPKQVPPTISSIGRRRAGCALWQAQTLGRAEELHHAWSDLVMTTMSRVALYNTGAFSSNRLAMHAYGQDMQSLVELRITALRASLCYYEGQLQQAQEAKADPSAALGNKSARNRAVG</sequence>
<feature type="compositionally biased region" description="Basic and acidic residues" evidence="1">
    <location>
        <begin position="66"/>
        <end position="97"/>
    </location>
</feature>
<evidence type="ECO:0000256" key="1">
    <source>
        <dbReference type="SAM" id="MobiDB-lite"/>
    </source>
</evidence>
<keyword evidence="3" id="KW-1185">Reference proteome</keyword>